<dbReference type="PANTHER" id="PTHR24567:SF74">
    <property type="entry name" value="HTH-TYPE TRANSCRIPTIONAL REGULATOR ARCR"/>
    <property type="match status" value="1"/>
</dbReference>
<dbReference type="InterPro" id="IPR000595">
    <property type="entry name" value="cNMP-bd_dom"/>
</dbReference>
<dbReference type="InterPro" id="IPR014710">
    <property type="entry name" value="RmlC-like_jellyroll"/>
</dbReference>
<feature type="domain" description="Cyclic nucleotide-binding" evidence="4">
    <location>
        <begin position="20"/>
        <end position="123"/>
    </location>
</feature>
<evidence type="ECO:0000256" key="2">
    <source>
        <dbReference type="ARBA" id="ARBA00023125"/>
    </source>
</evidence>
<evidence type="ECO:0000313" key="6">
    <source>
        <dbReference type="EMBL" id="MBO3273830.1"/>
    </source>
</evidence>
<evidence type="ECO:0000259" key="5">
    <source>
        <dbReference type="PROSITE" id="PS51063"/>
    </source>
</evidence>
<dbReference type="Gene3D" id="1.10.10.10">
    <property type="entry name" value="Winged helix-like DNA-binding domain superfamily/Winged helix DNA-binding domain"/>
    <property type="match status" value="1"/>
</dbReference>
<evidence type="ECO:0000256" key="3">
    <source>
        <dbReference type="ARBA" id="ARBA00023163"/>
    </source>
</evidence>
<dbReference type="EMBL" id="JAELYA010000001">
    <property type="protein sequence ID" value="MBO3273830.1"/>
    <property type="molecule type" value="Genomic_DNA"/>
</dbReference>
<proteinExistence type="predicted"/>
<gene>
    <name evidence="6" type="ORF">JFY56_01165</name>
</gene>
<feature type="domain" description="HTH crp-type" evidence="5">
    <location>
        <begin position="154"/>
        <end position="227"/>
    </location>
</feature>
<evidence type="ECO:0000259" key="4">
    <source>
        <dbReference type="PROSITE" id="PS50042"/>
    </source>
</evidence>
<keyword evidence="1" id="KW-0805">Transcription regulation</keyword>
<dbReference type="Pfam" id="PF13545">
    <property type="entry name" value="HTH_Crp_2"/>
    <property type="match status" value="1"/>
</dbReference>
<dbReference type="InterPro" id="IPR018490">
    <property type="entry name" value="cNMP-bd_dom_sf"/>
</dbReference>
<accession>A0ABS3TJJ1</accession>
<evidence type="ECO:0000256" key="1">
    <source>
        <dbReference type="ARBA" id="ARBA00023015"/>
    </source>
</evidence>
<dbReference type="Gene3D" id="2.60.120.10">
    <property type="entry name" value="Jelly Rolls"/>
    <property type="match status" value="1"/>
</dbReference>
<dbReference type="Proteomes" id="UP000669060">
    <property type="component" value="Unassembled WGS sequence"/>
</dbReference>
<keyword evidence="7" id="KW-1185">Reference proteome</keyword>
<dbReference type="SMART" id="SM00100">
    <property type="entry name" value="cNMP"/>
    <property type="match status" value="1"/>
</dbReference>
<dbReference type="CDD" id="cd00038">
    <property type="entry name" value="CAP_ED"/>
    <property type="match status" value="1"/>
</dbReference>
<dbReference type="SUPFAM" id="SSF46785">
    <property type="entry name" value="Winged helix' DNA-binding domain"/>
    <property type="match status" value="1"/>
</dbReference>
<dbReference type="InterPro" id="IPR050397">
    <property type="entry name" value="Env_Response_Regulators"/>
</dbReference>
<protein>
    <submittedName>
        <fullName evidence="6">Crp/Fnr family transcriptional regulator</fullName>
    </submittedName>
</protein>
<dbReference type="Pfam" id="PF00027">
    <property type="entry name" value="cNMP_binding"/>
    <property type="match status" value="1"/>
</dbReference>
<name>A0ABS3TJJ1_9PSED</name>
<dbReference type="CDD" id="cd00092">
    <property type="entry name" value="HTH_CRP"/>
    <property type="match status" value="1"/>
</dbReference>
<sequence length="237" mass="26251">MTSPSELSEQQLDAFMSNPWIACLPQDDRDELLLRTHLRNLPAGRCLFRRGGPPDGAYFVIDGVIRLSNTSADGHEALLNFYEPGNWIGEVSMIDGLPRTHDAVAHVPSLVLQITPAHFEELLARYPGFSRQVLSLECLRLRAMLVAFSSFSTQSLEQRLAGRLLGLGMSFGSPGAQGLRIDLHLSQETMAQLIGATRQRVNQVLKKWEAEGMIEHRYGRVTVIDQAMLEAVAQGEA</sequence>
<dbReference type="InterPro" id="IPR036390">
    <property type="entry name" value="WH_DNA-bd_sf"/>
</dbReference>
<dbReference type="SUPFAM" id="SSF51206">
    <property type="entry name" value="cAMP-binding domain-like"/>
    <property type="match status" value="1"/>
</dbReference>
<keyword evidence="3" id="KW-0804">Transcription</keyword>
<comment type="caution">
    <text evidence="6">The sequence shown here is derived from an EMBL/GenBank/DDBJ whole genome shotgun (WGS) entry which is preliminary data.</text>
</comment>
<dbReference type="RefSeq" id="WP_208311655.1">
    <property type="nucleotide sequence ID" value="NZ_JAELYA010000001.1"/>
</dbReference>
<dbReference type="InterPro" id="IPR036388">
    <property type="entry name" value="WH-like_DNA-bd_sf"/>
</dbReference>
<evidence type="ECO:0000313" key="7">
    <source>
        <dbReference type="Proteomes" id="UP000669060"/>
    </source>
</evidence>
<dbReference type="InterPro" id="IPR012318">
    <property type="entry name" value="HTH_CRP"/>
</dbReference>
<dbReference type="SMART" id="SM00419">
    <property type="entry name" value="HTH_CRP"/>
    <property type="match status" value="1"/>
</dbReference>
<reference evidence="6 7" key="1">
    <citation type="submission" date="2020-12" db="EMBL/GenBank/DDBJ databases">
        <title>Pseudomonas schmalbachii sp. nov. isolated from millipede gut.</title>
        <authorList>
            <person name="Shelomi M."/>
        </authorList>
    </citation>
    <scope>NUCLEOTIDE SEQUENCE [LARGE SCALE GENOMIC DNA]</scope>
    <source>
        <strain evidence="6 7">Milli4</strain>
    </source>
</reference>
<keyword evidence="2" id="KW-0238">DNA-binding</keyword>
<dbReference type="PANTHER" id="PTHR24567">
    <property type="entry name" value="CRP FAMILY TRANSCRIPTIONAL REGULATORY PROTEIN"/>
    <property type="match status" value="1"/>
</dbReference>
<dbReference type="PROSITE" id="PS50042">
    <property type="entry name" value="CNMP_BINDING_3"/>
    <property type="match status" value="1"/>
</dbReference>
<organism evidence="6 7">
    <name type="scientific">Pseudomonas schmalbachii</name>
    <dbReference type="NCBI Taxonomy" id="2816993"/>
    <lineage>
        <taxon>Bacteria</taxon>
        <taxon>Pseudomonadati</taxon>
        <taxon>Pseudomonadota</taxon>
        <taxon>Gammaproteobacteria</taxon>
        <taxon>Pseudomonadales</taxon>
        <taxon>Pseudomonadaceae</taxon>
        <taxon>Pseudomonas</taxon>
    </lineage>
</organism>
<dbReference type="PROSITE" id="PS51063">
    <property type="entry name" value="HTH_CRP_2"/>
    <property type="match status" value="1"/>
</dbReference>